<dbReference type="AlphaFoldDB" id="A0AAV7G205"/>
<dbReference type="Proteomes" id="UP000775213">
    <property type="component" value="Unassembled WGS sequence"/>
</dbReference>
<organism evidence="1 2">
    <name type="scientific">Dendrobium chrysotoxum</name>
    <name type="common">Orchid</name>
    <dbReference type="NCBI Taxonomy" id="161865"/>
    <lineage>
        <taxon>Eukaryota</taxon>
        <taxon>Viridiplantae</taxon>
        <taxon>Streptophyta</taxon>
        <taxon>Embryophyta</taxon>
        <taxon>Tracheophyta</taxon>
        <taxon>Spermatophyta</taxon>
        <taxon>Magnoliopsida</taxon>
        <taxon>Liliopsida</taxon>
        <taxon>Asparagales</taxon>
        <taxon>Orchidaceae</taxon>
        <taxon>Epidendroideae</taxon>
        <taxon>Malaxideae</taxon>
        <taxon>Dendrobiinae</taxon>
        <taxon>Dendrobium</taxon>
    </lineage>
</organism>
<reference evidence="1 2" key="1">
    <citation type="journal article" date="2021" name="Hortic Res">
        <title>Chromosome-scale assembly of the Dendrobium chrysotoxum genome enhances the understanding of orchid evolution.</title>
        <authorList>
            <person name="Zhang Y."/>
            <person name="Zhang G.Q."/>
            <person name="Zhang D."/>
            <person name="Liu X.D."/>
            <person name="Xu X.Y."/>
            <person name="Sun W.H."/>
            <person name="Yu X."/>
            <person name="Zhu X."/>
            <person name="Wang Z.W."/>
            <person name="Zhao X."/>
            <person name="Zhong W.Y."/>
            <person name="Chen H."/>
            <person name="Yin W.L."/>
            <person name="Huang T."/>
            <person name="Niu S.C."/>
            <person name="Liu Z.J."/>
        </authorList>
    </citation>
    <scope>NUCLEOTIDE SEQUENCE [LARGE SCALE GENOMIC DNA]</scope>
    <source>
        <strain evidence="1">Lindl</strain>
    </source>
</reference>
<accession>A0AAV7G205</accession>
<keyword evidence="2" id="KW-1185">Reference proteome</keyword>
<evidence type="ECO:0000313" key="2">
    <source>
        <dbReference type="Proteomes" id="UP000775213"/>
    </source>
</evidence>
<protein>
    <submittedName>
        <fullName evidence="1">Uncharacterized protein</fullName>
    </submittedName>
</protein>
<evidence type="ECO:0000313" key="1">
    <source>
        <dbReference type="EMBL" id="KAH0449599.1"/>
    </source>
</evidence>
<dbReference type="EMBL" id="JAGFBR010000018">
    <property type="protein sequence ID" value="KAH0449599.1"/>
    <property type="molecule type" value="Genomic_DNA"/>
</dbReference>
<proteinExistence type="predicted"/>
<comment type="caution">
    <text evidence="1">The sequence shown here is derived from an EMBL/GenBank/DDBJ whole genome shotgun (WGS) entry which is preliminary data.</text>
</comment>
<sequence length="117" mass="12639">MWRLRPAFTPHGVGLPASRAPARVTGTAHLRPLLACDLFASNQEEQQAAGGREGPERILQQAIPFSKPVRAFLLARDGSERETKTEGSCVPFLPAKDGGECALVRSSSELENGRRTS</sequence>
<gene>
    <name evidence="1" type="ORF">IEQ34_020291</name>
</gene>
<name>A0AAV7G205_DENCH</name>